<evidence type="ECO:0000259" key="8">
    <source>
        <dbReference type="Pfam" id="PF20684"/>
    </source>
</evidence>
<evidence type="ECO:0000256" key="7">
    <source>
        <dbReference type="SAM" id="Phobius"/>
    </source>
</evidence>
<evidence type="ECO:0000256" key="3">
    <source>
        <dbReference type="ARBA" id="ARBA00022989"/>
    </source>
</evidence>
<dbReference type="AlphaFoldDB" id="A0A2T2PD86"/>
<evidence type="ECO:0000256" key="2">
    <source>
        <dbReference type="ARBA" id="ARBA00022692"/>
    </source>
</evidence>
<name>A0A2T2PD86_CORCC</name>
<comment type="similarity">
    <text evidence="5">Belongs to the SAT4 family.</text>
</comment>
<dbReference type="Pfam" id="PF20684">
    <property type="entry name" value="Fung_rhodopsin"/>
    <property type="match status" value="1"/>
</dbReference>
<feature type="transmembrane region" description="Helical" evidence="7">
    <location>
        <begin position="220"/>
        <end position="239"/>
    </location>
</feature>
<dbReference type="GO" id="GO:0016020">
    <property type="term" value="C:membrane"/>
    <property type="evidence" value="ECO:0007669"/>
    <property type="project" value="UniProtKB-SubCell"/>
</dbReference>
<keyword evidence="2 7" id="KW-0812">Transmembrane</keyword>
<feature type="region of interest" description="Disordered" evidence="6">
    <location>
        <begin position="291"/>
        <end position="317"/>
    </location>
</feature>
<sequence>MTSPAAPPMPDLGPDVDRGANVAATYIVGCSVSFIFVLLRFWARYQIRALAIDDWCMLVTWIPFVPLTVLTCQLVLSGGTRHLPYLAAEDPENLAHLIKTNWIAQPFGIFCLGMGKVAISLLLVRLLQRAAKWRKWFLHGLSIWTVLNTICMIVLTFVQCEDVRALWQQELKATVKCWDPSVQSNFSIYGSSAFSLVDFVLAFMPLTLIWGLQLDLKKKIGLAVLLCCGALTGVCAAVKTSKLVSLASRSDLTWETYDLYIWTGVEIVLLIVCGSVPALKPLYDLALGKKNRSTSGPSYKLSAASTTRTPSEHYQPEYQSNTPLKAISVTRTFDASSREGSDV</sequence>
<evidence type="ECO:0000313" key="9">
    <source>
        <dbReference type="EMBL" id="PSN75622.1"/>
    </source>
</evidence>
<dbReference type="Proteomes" id="UP000240883">
    <property type="component" value="Unassembled WGS sequence"/>
</dbReference>
<keyword evidence="4 7" id="KW-0472">Membrane</keyword>
<feature type="transmembrane region" description="Helical" evidence="7">
    <location>
        <begin position="55"/>
        <end position="76"/>
    </location>
</feature>
<evidence type="ECO:0000256" key="6">
    <source>
        <dbReference type="SAM" id="MobiDB-lite"/>
    </source>
</evidence>
<dbReference type="PANTHER" id="PTHR33048:SF47">
    <property type="entry name" value="INTEGRAL MEMBRANE PROTEIN-RELATED"/>
    <property type="match status" value="1"/>
</dbReference>
<dbReference type="InterPro" id="IPR052337">
    <property type="entry name" value="SAT4-like"/>
</dbReference>
<feature type="transmembrane region" description="Helical" evidence="7">
    <location>
        <begin position="102"/>
        <end position="124"/>
    </location>
</feature>
<dbReference type="InterPro" id="IPR049326">
    <property type="entry name" value="Rhodopsin_dom_fungi"/>
</dbReference>
<feature type="compositionally biased region" description="Polar residues" evidence="6">
    <location>
        <begin position="293"/>
        <end position="309"/>
    </location>
</feature>
<evidence type="ECO:0000256" key="4">
    <source>
        <dbReference type="ARBA" id="ARBA00023136"/>
    </source>
</evidence>
<proteinExistence type="inferred from homology"/>
<dbReference type="EMBL" id="KZ678128">
    <property type="protein sequence ID" value="PSN75622.1"/>
    <property type="molecule type" value="Genomic_DNA"/>
</dbReference>
<feature type="transmembrane region" description="Helical" evidence="7">
    <location>
        <begin position="259"/>
        <end position="283"/>
    </location>
</feature>
<dbReference type="STRING" id="1448308.A0A2T2PD86"/>
<dbReference type="OrthoDB" id="5331848at2759"/>
<evidence type="ECO:0000313" key="10">
    <source>
        <dbReference type="Proteomes" id="UP000240883"/>
    </source>
</evidence>
<keyword evidence="3 7" id="KW-1133">Transmembrane helix</keyword>
<dbReference type="PANTHER" id="PTHR33048">
    <property type="entry name" value="PTH11-LIKE INTEGRAL MEMBRANE PROTEIN (AFU_ORTHOLOGUE AFUA_5G11245)"/>
    <property type="match status" value="1"/>
</dbReference>
<accession>A0A2T2PD86</accession>
<evidence type="ECO:0000256" key="1">
    <source>
        <dbReference type="ARBA" id="ARBA00004141"/>
    </source>
</evidence>
<feature type="domain" description="Rhodopsin" evidence="8">
    <location>
        <begin position="39"/>
        <end position="283"/>
    </location>
</feature>
<protein>
    <recommendedName>
        <fullName evidence="8">Rhodopsin domain-containing protein</fullName>
    </recommendedName>
</protein>
<feature type="transmembrane region" description="Helical" evidence="7">
    <location>
        <begin position="188"/>
        <end position="208"/>
    </location>
</feature>
<organism evidence="9 10">
    <name type="scientific">Corynespora cassiicola Philippines</name>
    <dbReference type="NCBI Taxonomy" id="1448308"/>
    <lineage>
        <taxon>Eukaryota</taxon>
        <taxon>Fungi</taxon>
        <taxon>Dikarya</taxon>
        <taxon>Ascomycota</taxon>
        <taxon>Pezizomycotina</taxon>
        <taxon>Dothideomycetes</taxon>
        <taxon>Pleosporomycetidae</taxon>
        <taxon>Pleosporales</taxon>
        <taxon>Corynesporascaceae</taxon>
        <taxon>Corynespora</taxon>
    </lineage>
</organism>
<gene>
    <name evidence="9" type="ORF">BS50DRAFT_568219</name>
</gene>
<reference evidence="9 10" key="1">
    <citation type="journal article" date="2018" name="Front. Microbiol.">
        <title>Genome-Wide Analysis of Corynespora cassiicola Leaf Fall Disease Putative Effectors.</title>
        <authorList>
            <person name="Lopez D."/>
            <person name="Ribeiro S."/>
            <person name="Label P."/>
            <person name="Fumanal B."/>
            <person name="Venisse J.S."/>
            <person name="Kohler A."/>
            <person name="de Oliveira R.R."/>
            <person name="Labutti K."/>
            <person name="Lipzen A."/>
            <person name="Lail K."/>
            <person name="Bauer D."/>
            <person name="Ohm R.A."/>
            <person name="Barry K.W."/>
            <person name="Spatafora J."/>
            <person name="Grigoriev I.V."/>
            <person name="Martin F.M."/>
            <person name="Pujade-Renaud V."/>
        </authorList>
    </citation>
    <scope>NUCLEOTIDE SEQUENCE [LARGE SCALE GENOMIC DNA]</scope>
    <source>
        <strain evidence="9 10">Philippines</strain>
    </source>
</reference>
<keyword evidence="10" id="KW-1185">Reference proteome</keyword>
<feature type="transmembrane region" description="Helical" evidence="7">
    <location>
        <begin position="20"/>
        <end position="43"/>
    </location>
</feature>
<feature type="transmembrane region" description="Helical" evidence="7">
    <location>
        <begin position="136"/>
        <end position="158"/>
    </location>
</feature>
<comment type="subcellular location">
    <subcellularLocation>
        <location evidence="1">Membrane</location>
        <topology evidence="1">Multi-pass membrane protein</topology>
    </subcellularLocation>
</comment>
<evidence type="ECO:0000256" key="5">
    <source>
        <dbReference type="ARBA" id="ARBA00038359"/>
    </source>
</evidence>